<dbReference type="GO" id="GO:0016746">
    <property type="term" value="F:acyltransferase activity"/>
    <property type="evidence" value="ECO:0007669"/>
    <property type="project" value="UniProtKB-KW"/>
</dbReference>
<sequence length="356" mass="40567">MKNAFGIDYVKSMSDMVDSYEKIIKGVDTLMNVDYSGFDATPKKLIFSQDKMKLYHYEPKVKEQNKIPTLIVYALVNKQYMMDLQEDRSLIKNLLEGGQDIYIIDWGYPTMDDKYIGLDDYINGYINDCVDIIRRRHNIEKINIIGICQGGTFSFIYTAIHGEKVNSLVSLVTPIDFSTDDGLLFKWGPYLNPENMVKAFGNVPGEFMNAGFVFLKPIDLMVDKYIGVIDSLDDPSKLANFLRMEHWIFDSPDQVGRAYQEFQEEMYHKNSLIKGEFYLDGERVDLKNVKCPVLAILGTKDNQVPPNATRPIPDVVGSDDVELVEVETGHIGLFVSGRSQKEVAPKINEFLTKKSK</sequence>
<dbReference type="InterPro" id="IPR000073">
    <property type="entry name" value="AB_hydrolase_1"/>
</dbReference>
<gene>
    <name evidence="7" type="ORF">BIV18_09350</name>
</gene>
<accession>A0A1U7M1Z7</accession>
<evidence type="ECO:0000256" key="1">
    <source>
        <dbReference type="ARBA" id="ARBA00004683"/>
    </source>
</evidence>
<dbReference type="PANTHER" id="PTHR36837:SF2">
    <property type="entry name" value="POLY(3-HYDROXYALKANOATE) POLYMERASE SUBUNIT PHAC"/>
    <property type="match status" value="1"/>
</dbReference>
<dbReference type="PANTHER" id="PTHR36837">
    <property type="entry name" value="POLY(3-HYDROXYALKANOATE) POLYMERASE SUBUNIT PHAC"/>
    <property type="match status" value="1"/>
</dbReference>
<proteinExistence type="predicted"/>
<dbReference type="Gene3D" id="3.40.50.1820">
    <property type="entry name" value="alpha/beta hydrolase"/>
    <property type="match status" value="1"/>
</dbReference>
<protein>
    <recommendedName>
        <fullName evidence="2">Poly(3-hydroxyalkanoate) polymerase subunit PhaC</fullName>
    </recommendedName>
    <alternativeName>
        <fullName evidence="6">PHB synthase subunit PhaC</fullName>
    </alternativeName>
</protein>
<dbReference type="STRING" id="1465756.BIV18_09350"/>
<name>A0A1U7M1Z7_9FIRM</name>
<keyword evidence="8" id="KW-1185">Reference proteome</keyword>
<organism evidence="7 8">
    <name type="scientific">Peptoniphilus porci</name>
    <dbReference type="NCBI Taxonomy" id="2652280"/>
    <lineage>
        <taxon>Bacteria</taxon>
        <taxon>Bacillati</taxon>
        <taxon>Bacillota</taxon>
        <taxon>Tissierellia</taxon>
        <taxon>Tissierellales</taxon>
        <taxon>Peptoniphilaceae</taxon>
        <taxon>Peptoniphilus</taxon>
    </lineage>
</organism>
<evidence type="ECO:0000313" key="7">
    <source>
        <dbReference type="EMBL" id="OLR65701.1"/>
    </source>
</evidence>
<reference evidence="7 8" key="1">
    <citation type="journal article" date="2016" name="Appl. Environ. Microbiol.">
        <title>Function and Phylogeny of Bacterial Butyryl Coenzyme A:Acetate Transferases and Their Diversity in the Proximal Colon of Swine.</title>
        <authorList>
            <person name="Trachsel J."/>
            <person name="Bayles D.O."/>
            <person name="Looft T."/>
            <person name="Levine U.Y."/>
            <person name="Allen H.K."/>
        </authorList>
    </citation>
    <scope>NUCLEOTIDE SEQUENCE [LARGE SCALE GENOMIC DNA]</scope>
    <source>
        <strain evidence="7 8">35-6-1</strain>
    </source>
</reference>
<keyword evidence="3" id="KW-0808">Transferase</keyword>
<accession>A0A848RAG6</accession>
<dbReference type="eggNOG" id="COG3243">
    <property type="taxonomic scope" value="Bacteria"/>
</dbReference>
<evidence type="ECO:0000256" key="3">
    <source>
        <dbReference type="ARBA" id="ARBA00022679"/>
    </source>
</evidence>
<evidence type="ECO:0000256" key="2">
    <source>
        <dbReference type="ARBA" id="ARBA00019065"/>
    </source>
</evidence>
<keyword evidence="4" id="KW-0583">PHB biosynthesis</keyword>
<evidence type="ECO:0000256" key="5">
    <source>
        <dbReference type="ARBA" id="ARBA00023315"/>
    </source>
</evidence>
<dbReference type="InterPro" id="IPR010125">
    <property type="entry name" value="PHA_synth_III_C"/>
</dbReference>
<dbReference type="UniPathway" id="UPA00917"/>
<dbReference type="SUPFAM" id="SSF53474">
    <property type="entry name" value="alpha/beta-Hydrolases"/>
    <property type="match status" value="1"/>
</dbReference>
<evidence type="ECO:0000256" key="6">
    <source>
        <dbReference type="ARBA" id="ARBA00033356"/>
    </source>
</evidence>
<evidence type="ECO:0000256" key="4">
    <source>
        <dbReference type="ARBA" id="ARBA00022752"/>
    </source>
</evidence>
<dbReference type="InterPro" id="IPR029058">
    <property type="entry name" value="AB_hydrolase_fold"/>
</dbReference>
<dbReference type="EMBL" id="MJIH01000001">
    <property type="protein sequence ID" value="OLR65701.1"/>
    <property type="molecule type" value="Genomic_DNA"/>
</dbReference>
<dbReference type="AlphaFoldDB" id="A0A1U7M1Z7"/>
<keyword evidence="5" id="KW-0012">Acyltransferase</keyword>
<dbReference type="RefSeq" id="WP_075660326.1">
    <property type="nucleotide sequence ID" value="NZ_JABDSR010000004.1"/>
</dbReference>
<dbReference type="Proteomes" id="UP000187166">
    <property type="component" value="Unassembled WGS sequence"/>
</dbReference>
<dbReference type="NCBIfam" id="TIGR01836">
    <property type="entry name" value="PHA_synth_III_C"/>
    <property type="match status" value="1"/>
</dbReference>
<dbReference type="GO" id="GO:0042619">
    <property type="term" value="P:poly-hydroxybutyrate biosynthetic process"/>
    <property type="evidence" value="ECO:0007669"/>
    <property type="project" value="UniProtKB-KW"/>
</dbReference>
<dbReference type="InterPro" id="IPR051321">
    <property type="entry name" value="PHA/PHB_synthase"/>
</dbReference>
<evidence type="ECO:0000313" key="8">
    <source>
        <dbReference type="Proteomes" id="UP000187166"/>
    </source>
</evidence>
<comment type="caution">
    <text evidence="7">The sequence shown here is derived from an EMBL/GenBank/DDBJ whole genome shotgun (WGS) entry which is preliminary data.</text>
</comment>
<dbReference type="Pfam" id="PF00561">
    <property type="entry name" value="Abhydrolase_1"/>
    <property type="match status" value="1"/>
</dbReference>
<comment type="pathway">
    <text evidence="1">Biopolymer metabolism; poly-(R)-3-hydroxybutanoate biosynthesis.</text>
</comment>